<comment type="caution">
    <text evidence="17">The sequence shown here is derived from an EMBL/GenBank/DDBJ whole genome shotgun (WGS) entry which is preliminary data.</text>
</comment>
<protein>
    <recommendedName>
        <fullName evidence="12">UDP-N-acetylglucosamine 1-carboxyvinyltransferase</fullName>
        <ecNumber evidence="11">2.5.1.7</ecNumber>
    </recommendedName>
    <alternativeName>
        <fullName evidence="13">Enoylpyruvate transferase</fullName>
    </alternativeName>
    <alternativeName>
        <fullName evidence="14">UDP-N-acetylglucosamine enolpyruvyl transferase</fullName>
    </alternativeName>
</protein>
<evidence type="ECO:0000256" key="15">
    <source>
        <dbReference type="ARBA" id="ARBA00047527"/>
    </source>
</evidence>
<evidence type="ECO:0000256" key="5">
    <source>
        <dbReference type="ARBA" id="ARBA00022679"/>
    </source>
</evidence>
<evidence type="ECO:0000256" key="9">
    <source>
        <dbReference type="ARBA" id="ARBA00023316"/>
    </source>
</evidence>
<dbReference type="SUPFAM" id="SSF55205">
    <property type="entry name" value="EPT/RTPC-like"/>
    <property type="match status" value="1"/>
</dbReference>
<dbReference type="InterPro" id="IPR001986">
    <property type="entry name" value="Enolpyruvate_Tfrase_dom"/>
</dbReference>
<sequence length="433" mass="47478">MSNLIVHGGTPLRGRIVPSANKNAVLPVLCATLLSREPLRLHGVPDITDVRKILDIFRTLGSEVRLDPATGTLDLHHRDTVFDAARHRLPEEMRSSIMLVPPLLARFGIARLEDNVKGCTLGVREIDPHVEVFRHFGGAVERVDGSLLVRRAGRLTPTDHWLDYASVTTTENFVLCAVAADGISTLTNAASEPHVQEFCRFMETLGVRIDGIGTSRLTVHGGSTPGGGEFRFAEDFHEITTFLALGAITGGDVAVRNSAPEQFPLIDRTFAKFGVQVTHQDGWSRASCPDRLKVQTPFTSNVLTKVEAAPWPYFPVDLLPIFIALGVRAEGNAMFWNKVYDGALGWTGELSKFGAHVFSSDPHRLVTFGGNPLTPAVVESPYIIRVAIALFMVAASIDGRSEIRNATPIRRAHPRFVENLRSLGVRVEWTSEE</sequence>
<keyword evidence="6" id="KW-0133">Cell shape</keyword>
<dbReference type="GO" id="GO:0071555">
    <property type="term" value="P:cell wall organization"/>
    <property type="evidence" value="ECO:0007669"/>
    <property type="project" value="UniProtKB-KW"/>
</dbReference>
<gene>
    <name evidence="17" type="ORF">MMF98_03635</name>
</gene>
<keyword evidence="8" id="KW-0131">Cell cycle</keyword>
<dbReference type="InterPro" id="IPR050068">
    <property type="entry name" value="MurA_subfamily"/>
</dbReference>
<comment type="subcellular location">
    <subcellularLocation>
        <location evidence="1">Cytoplasm</location>
    </subcellularLocation>
</comment>
<dbReference type="Pfam" id="PF00275">
    <property type="entry name" value="EPSP_synthase"/>
    <property type="match status" value="1"/>
</dbReference>
<dbReference type="GO" id="GO:0005737">
    <property type="term" value="C:cytoplasm"/>
    <property type="evidence" value="ECO:0007669"/>
    <property type="project" value="UniProtKB-SubCell"/>
</dbReference>
<evidence type="ECO:0000256" key="4">
    <source>
        <dbReference type="ARBA" id="ARBA00022618"/>
    </source>
</evidence>
<evidence type="ECO:0000256" key="8">
    <source>
        <dbReference type="ARBA" id="ARBA00023306"/>
    </source>
</evidence>
<comment type="similarity">
    <text evidence="10">Belongs to the EPSP synthase family. MurA subfamily.</text>
</comment>
<evidence type="ECO:0000256" key="10">
    <source>
        <dbReference type="ARBA" id="ARBA00038367"/>
    </source>
</evidence>
<dbReference type="NCBIfam" id="NF006873">
    <property type="entry name" value="PRK09369.1"/>
    <property type="match status" value="1"/>
</dbReference>
<evidence type="ECO:0000256" key="13">
    <source>
        <dbReference type="ARBA" id="ARBA00042443"/>
    </source>
</evidence>
<dbReference type="GO" id="GO:0008360">
    <property type="term" value="P:regulation of cell shape"/>
    <property type="evidence" value="ECO:0007669"/>
    <property type="project" value="UniProtKB-KW"/>
</dbReference>
<dbReference type="PANTHER" id="PTHR43783:SF1">
    <property type="entry name" value="UDP-N-ACETYLGLUCOSAMINE 1-CARBOXYVINYLTRANSFERASE"/>
    <property type="match status" value="1"/>
</dbReference>
<dbReference type="GO" id="GO:0009252">
    <property type="term" value="P:peptidoglycan biosynthetic process"/>
    <property type="evidence" value="ECO:0007669"/>
    <property type="project" value="UniProtKB-KW"/>
</dbReference>
<dbReference type="InterPro" id="IPR013792">
    <property type="entry name" value="RNA3'P_cycl/enolpyr_Trfase_a/b"/>
</dbReference>
<dbReference type="PANTHER" id="PTHR43783">
    <property type="entry name" value="UDP-N-ACETYLGLUCOSAMINE 1-CARBOXYVINYLTRANSFERASE"/>
    <property type="match status" value="1"/>
</dbReference>
<comment type="catalytic activity">
    <reaction evidence="15">
        <text>phosphoenolpyruvate + UDP-N-acetyl-alpha-D-glucosamine = UDP-N-acetyl-3-O-(1-carboxyvinyl)-alpha-D-glucosamine + phosphate</text>
        <dbReference type="Rhea" id="RHEA:18681"/>
        <dbReference type="ChEBI" id="CHEBI:43474"/>
        <dbReference type="ChEBI" id="CHEBI:57705"/>
        <dbReference type="ChEBI" id="CHEBI:58702"/>
        <dbReference type="ChEBI" id="CHEBI:68483"/>
        <dbReference type="EC" id="2.5.1.7"/>
    </reaction>
</comment>
<keyword evidence="7" id="KW-0573">Peptidoglycan synthesis</keyword>
<evidence type="ECO:0000256" key="12">
    <source>
        <dbReference type="ARBA" id="ARBA00039754"/>
    </source>
</evidence>
<evidence type="ECO:0000256" key="3">
    <source>
        <dbReference type="ARBA" id="ARBA00022490"/>
    </source>
</evidence>
<evidence type="ECO:0000256" key="11">
    <source>
        <dbReference type="ARBA" id="ARBA00039108"/>
    </source>
</evidence>
<organism evidence="17 18">
    <name type="scientific">Variovorax terrae</name>
    <dbReference type="NCBI Taxonomy" id="2923278"/>
    <lineage>
        <taxon>Bacteria</taxon>
        <taxon>Pseudomonadati</taxon>
        <taxon>Pseudomonadota</taxon>
        <taxon>Betaproteobacteria</taxon>
        <taxon>Burkholderiales</taxon>
        <taxon>Comamonadaceae</taxon>
        <taxon>Variovorax</taxon>
    </lineage>
</organism>
<evidence type="ECO:0000256" key="2">
    <source>
        <dbReference type="ARBA" id="ARBA00004752"/>
    </source>
</evidence>
<dbReference type="RefSeq" id="WP_243304410.1">
    <property type="nucleotide sequence ID" value="NZ_JALGBI010000001.1"/>
</dbReference>
<keyword evidence="9" id="KW-0961">Cell wall biogenesis/degradation</keyword>
<keyword evidence="3" id="KW-0963">Cytoplasm</keyword>
<dbReference type="AlphaFoldDB" id="A0A9X1VXG6"/>
<evidence type="ECO:0000256" key="7">
    <source>
        <dbReference type="ARBA" id="ARBA00022984"/>
    </source>
</evidence>
<dbReference type="EC" id="2.5.1.7" evidence="11"/>
<dbReference type="GO" id="GO:0008760">
    <property type="term" value="F:UDP-N-acetylglucosamine 1-carboxyvinyltransferase activity"/>
    <property type="evidence" value="ECO:0007669"/>
    <property type="project" value="UniProtKB-EC"/>
</dbReference>
<evidence type="ECO:0000313" key="17">
    <source>
        <dbReference type="EMBL" id="MCJ0762293.1"/>
    </source>
</evidence>
<keyword evidence="5 17" id="KW-0808">Transferase</keyword>
<dbReference type="Gene3D" id="3.65.10.10">
    <property type="entry name" value="Enolpyruvate transferase domain"/>
    <property type="match status" value="2"/>
</dbReference>
<reference evidence="17" key="1">
    <citation type="submission" date="2022-03" db="EMBL/GenBank/DDBJ databases">
        <authorList>
            <person name="Woo C.Y."/>
        </authorList>
    </citation>
    <scope>NUCLEOTIDE SEQUENCE</scope>
    <source>
        <strain evidence="17">CYS-02</strain>
    </source>
</reference>
<name>A0A9X1VXG6_9BURK</name>
<evidence type="ECO:0000256" key="6">
    <source>
        <dbReference type="ARBA" id="ARBA00022960"/>
    </source>
</evidence>
<evidence type="ECO:0000313" key="18">
    <source>
        <dbReference type="Proteomes" id="UP001139447"/>
    </source>
</evidence>
<keyword evidence="4" id="KW-0132">Cell division</keyword>
<proteinExistence type="inferred from homology"/>
<comment type="pathway">
    <text evidence="2">Cell wall biogenesis; peptidoglycan biosynthesis.</text>
</comment>
<dbReference type="EMBL" id="JALGBI010000001">
    <property type="protein sequence ID" value="MCJ0762293.1"/>
    <property type="molecule type" value="Genomic_DNA"/>
</dbReference>
<accession>A0A9X1VXG6</accession>
<dbReference type="GO" id="GO:0051301">
    <property type="term" value="P:cell division"/>
    <property type="evidence" value="ECO:0007669"/>
    <property type="project" value="UniProtKB-KW"/>
</dbReference>
<dbReference type="Proteomes" id="UP001139447">
    <property type="component" value="Unassembled WGS sequence"/>
</dbReference>
<evidence type="ECO:0000259" key="16">
    <source>
        <dbReference type="Pfam" id="PF00275"/>
    </source>
</evidence>
<evidence type="ECO:0000256" key="1">
    <source>
        <dbReference type="ARBA" id="ARBA00004496"/>
    </source>
</evidence>
<feature type="domain" description="Enolpyruvate transferase" evidence="16">
    <location>
        <begin position="7"/>
        <end position="420"/>
    </location>
</feature>
<keyword evidence="18" id="KW-1185">Reference proteome</keyword>
<dbReference type="InterPro" id="IPR036968">
    <property type="entry name" value="Enolpyruvate_Tfrase_sf"/>
</dbReference>
<evidence type="ECO:0000256" key="14">
    <source>
        <dbReference type="ARBA" id="ARBA00042842"/>
    </source>
</evidence>